<dbReference type="Pfam" id="PF14759">
    <property type="entry name" value="Reductase_C"/>
    <property type="match status" value="1"/>
</dbReference>
<dbReference type="Pfam" id="PF07992">
    <property type="entry name" value="Pyr_redox_2"/>
    <property type="match status" value="1"/>
</dbReference>
<dbReference type="InterPro" id="IPR023753">
    <property type="entry name" value="FAD/NAD-binding_dom"/>
</dbReference>
<evidence type="ECO:0000256" key="2">
    <source>
        <dbReference type="ARBA" id="ARBA00022630"/>
    </source>
</evidence>
<evidence type="ECO:0000256" key="3">
    <source>
        <dbReference type="ARBA" id="ARBA00022827"/>
    </source>
</evidence>
<proteinExistence type="predicted"/>
<keyword evidence="3" id="KW-0274">FAD</keyword>
<dbReference type="Proteomes" id="UP000436468">
    <property type="component" value="Unassembled WGS sequence"/>
</dbReference>
<dbReference type="SUPFAM" id="SSF55424">
    <property type="entry name" value="FAD/NAD-linked reductases, dimerisation (C-terminal) domain"/>
    <property type="match status" value="1"/>
</dbReference>
<gene>
    <name evidence="7" type="ORF">GPL21_26870</name>
</gene>
<dbReference type="AlphaFoldDB" id="A0A844SS43"/>
<dbReference type="GO" id="GO:0005737">
    <property type="term" value="C:cytoplasm"/>
    <property type="evidence" value="ECO:0007669"/>
    <property type="project" value="TreeGrafter"/>
</dbReference>
<comment type="cofactor">
    <cofactor evidence="1">
        <name>FAD</name>
        <dbReference type="ChEBI" id="CHEBI:57692"/>
    </cofactor>
</comment>
<dbReference type="PRINTS" id="PR00411">
    <property type="entry name" value="PNDRDTASEI"/>
</dbReference>
<keyword evidence="8" id="KW-1185">Reference proteome</keyword>
<sequence>MSGLVVIGASYAGIQAALTAREAGYAEPVTVIADESALPYQRPPLSKDFLLDEISAQGLLMHDEAIFSDNRIELCLGSRVVGIDRNAGQVVLAGGAVLDFERLVIATGSRARRIAVRGADLDGVCYLRSIADAADLRARLGEASEIVIVGGGFIGLEVASSAAKLGKKVTVIEAASRLLERAVSPVVSRFLLDRHVRAGVAVKFGTAVSAMIGDGGRIAAVELNGGVRLGADLVVVGIGGIANDELAVAAGLDCANGVVVDEHGRTACPGIYAAGDCANHYSRFAGGWIRLESVQHAQDQGRAVGLAIAESHEPYDSVPRFWSDQHDLKLQIVGHSARSDRIAIRGAIEAGRFSVFSYREGKLVAVDSINNPADQMVARRLIAAGISQTPDQAEDSSCDLKALLKTGNKAVASCCRRQS</sequence>
<dbReference type="GO" id="GO:0016651">
    <property type="term" value="F:oxidoreductase activity, acting on NAD(P)H"/>
    <property type="evidence" value="ECO:0007669"/>
    <property type="project" value="TreeGrafter"/>
</dbReference>
<feature type="domain" description="FAD/NAD(P)-binding" evidence="5">
    <location>
        <begin position="4"/>
        <end position="301"/>
    </location>
</feature>
<comment type="caution">
    <text evidence="7">The sequence shown here is derived from an EMBL/GenBank/DDBJ whole genome shotgun (WGS) entry which is preliminary data.</text>
</comment>
<dbReference type="PANTHER" id="PTHR43557">
    <property type="entry name" value="APOPTOSIS-INDUCING FACTOR 1"/>
    <property type="match status" value="1"/>
</dbReference>
<evidence type="ECO:0000259" key="6">
    <source>
        <dbReference type="Pfam" id="PF14759"/>
    </source>
</evidence>
<keyword evidence="4" id="KW-0560">Oxidoreductase</keyword>
<dbReference type="PANTHER" id="PTHR43557:SF2">
    <property type="entry name" value="RIESKE DOMAIN-CONTAINING PROTEIN-RELATED"/>
    <property type="match status" value="1"/>
</dbReference>
<evidence type="ECO:0000313" key="7">
    <source>
        <dbReference type="EMBL" id="MVT68726.1"/>
    </source>
</evidence>
<reference evidence="7 8" key="1">
    <citation type="submission" date="2019-12" db="EMBL/GenBank/DDBJ databases">
        <title>Draft genome sequences Bradyrhizobium cajani AMBPC1010, Bradyrhizobium pachyrhizi AMBPC1040 and Bradyrhizobium yuanmingense ALSPC3051, three plant growth promoting strains isolated from nodules of Cajanus cajan L. in Dominican Republic.</title>
        <authorList>
            <person name="Flores-Felix J.D."/>
            <person name="Araujo J."/>
            <person name="Diaz-Alcantara C."/>
            <person name="Gonzalez-Andres F."/>
            <person name="Velazquez E."/>
        </authorList>
    </citation>
    <scope>NUCLEOTIDE SEQUENCE [LARGE SCALE GENOMIC DNA]</scope>
    <source>
        <strain evidence="7 8">1040</strain>
    </source>
</reference>
<protein>
    <submittedName>
        <fullName evidence="7">Ferredoxin reductase</fullName>
    </submittedName>
</protein>
<evidence type="ECO:0000313" key="8">
    <source>
        <dbReference type="Proteomes" id="UP000436468"/>
    </source>
</evidence>
<organism evidence="7 8">
    <name type="scientific">Bradyrhizobium pachyrhizi</name>
    <dbReference type="NCBI Taxonomy" id="280333"/>
    <lineage>
        <taxon>Bacteria</taxon>
        <taxon>Pseudomonadati</taxon>
        <taxon>Pseudomonadota</taxon>
        <taxon>Alphaproteobacteria</taxon>
        <taxon>Hyphomicrobiales</taxon>
        <taxon>Nitrobacteraceae</taxon>
        <taxon>Bradyrhizobium</taxon>
    </lineage>
</organism>
<name>A0A844SS43_9BRAD</name>
<dbReference type="PRINTS" id="PR00368">
    <property type="entry name" value="FADPNR"/>
</dbReference>
<dbReference type="EMBL" id="WQNF01000022">
    <property type="protein sequence ID" value="MVT68726.1"/>
    <property type="molecule type" value="Genomic_DNA"/>
</dbReference>
<dbReference type="InterPro" id="IPR016156">
    <property type="entry name" value="FAD/NAD-linked_Rdtase_dimer_sf"/>
</dbReference>
<dbReference type="SUPFAM" id="SSF51905">
    <property type="entry name" value="FAD/NAD(P)-binding domain"/>
    <property type="match status" value="2"/>
</dbReference>
<evidence type="ECO:0000256" key="4">
    <source>
        <dbReference type="ARBA" id="ARBA00023002"/>
    </source>
</evidence>
<keyword evidence="2" id="KW-0285">Flavoprotein</keyword>
<evidence type="ECO:0000256" key="1">
    <source>
        <dbReference type="ARBA" id="ARBA00001974"/>
    </source>
</evidence>
<dbReference type="InterPro" id="IPR036188">
    <property type="entry name" value="FAD/NAD-bd_sf"/>
</dbReference>
<accession>A0A844SS43</accession>
<dbReference type="InterPro" id="IPR050446">
    <property type="entry name" value="FAD-oxidoreductase/Apoptosis"/>
</dbReference>
<dbReference type="InterPro" id="IPR028202">
    <property type="entry name" value="Reductase_C"/>
</dbReference>
<evidence type="ECO:0000259" key="5">
    <source>
        <dbReference type="Pfam" id="PF07992"/>
    </source>
</evidence>
<feature type="domain" description="Reductase C-terminal" evidence="6">
    <location>
        <begin position="321"/>
        <end position="404"/>
    </location>
</feature>
<dbReference type="Gene3D" id="3.50.50.60">
    <property type="entry name" value="FAD/NAD(P)-binding domain"/>
    <property type="match status" value="2"/>
</dbReference>
<dbReference type="RefSeq" id="WP_347341442.1">
    <property type="nucleotide sequence ID" value="NZ_WQNF01000022.1"/>
</dbReference>
<dbReference type="Gene3D" id="3.30.390.30">
    <property type="match status" value="1"/>
</dbReference>